<dbReference type="GO" id="GO:0017057">
    <property type="term" value="F:6-phosphogluconolactonase activity"/>
    <property type="evidence" value="ECO:0007669"/>
    <property type="project" value="UniProtKB-EC"/>
</dbReference>
<keyword evidence="9" id="KW-0378">Hydrolase</keyword>
<feature type="transmembrane region" description="Helical" evidence="14">
    <location>
        <begin position="869"/>
        <end position="892"/>
    </location>
</feature>
<dbReference type="InterPro" id="IPR023299">
    <property type="entry name" value="ATPase_P-typ_cyto_dom_N"/>
</dbReference>
<evidence type="ECO:0000256" key="4">
    <source>
        <dbReference type="ARBA" id="ARBA00010662"/>
    </source>
</evidence>
<comment type="catalytic activity">
    <reaction evidence="1">
        <text>6-phospho-D-glucono-1,5-lactone + H2O = 6-phospho-D-gluconate + H(+)</text>
        <dbReference type="Rhea" id="RHEA:12556"/>
        <dbReference type="ChEBI" id="CHEBI:15377"/>
        <dbReference type="ChEBI" id="CHEBI:15378"/>
        <dbReference type="ChEBI" id="CHEBI:57955"/>
        <dbReference type="ChEBI" id="CHEBI:58759"/>
        <dbReference type="EC" id="3.1.1.31"/>
    </reaction>
</comment>
<dbReference type="GO" id="GO:0006883">
    <property type="term" value="P:intracellular sodium ion homeostasis"/>
    <property type="evidence" value="ECO:0007669"/>
    <property type="project" value="TreeGrafter"/>
</dbReference>
<protein>
    <recommendedName>
        <fullName evidence="5">6-phosphogluconolactonase</fullName>
        <ecNumber evidence="5">3.1.1.31</ecNumber>
    </recommendedName>
</protein>
<dbReference type="CDD" id="cd01400">
    <property type="entry name" value="6PGL"/>
    <property type="match status" value="1"/>
</dbReference>
<feature type="transmembrane region" description="Helical" evidence="14">
    <location>
        <begin position="939"/>
        <end position="967"/>
    </location>
</feature>
<comment type="subcellular location">
    <subcellularLocation>
        <location evidence="2">Cell membrane</location>
        <topology evidence="2">Multi-pass membrane protein</topology>
    </subcellularLocation>
</comment>
<dbReference type="GO" id="GO:0005524">
    <property type="term" value="F:ATP binding"/>
    <property type="evidence" value="ECO:0007669"/>
    <property type="project" value="UniProtKB-KW"/>
</dbReference>
<dbReference type="PROSITE" id="PS00154">
    <property type="entry name" value="ATPASE_E1_E2"/>
    <property type="match status" value="1"/>
</dbReference>
<dbReference type="InterPro" id="IPR023214">
    <property type="entry name" value="HAD_sf"/>
</dbReference>
<dbReference type="GO" id="GO:0005391">
    <property type="term" value="F:P-type sodium:potassium-exchanging transporter activity"/>
    <property type="evidence" value="ECO:0007669"/>
    <property type="project" value="TreeGrafter"/>
</dbReference>
<dbReference type="OMA" id="QQPPIFN"/>
<dbReference type="InterPro" id="IPR059000">
    <property type="entry name" value="ATPase_P-type_domA"/>
</dbReference>
<dbReference type="SUPFAM" id="SSF81653">
    <property type="entry name" value="Calcium ATPase, transduction domain A"/>
    <property type="match status" value="1"/>
</dbReference>
<dbReference type="SUPFAM" id="SSF81660">
    <property type="entry name" value="Metal cation-transporting ATPase, ATP-binding domain N"/>
    <property type="match status" value="1"/>
</dbReference>
<dbReference type="Pfam" id="PF01182">
    <property type="entry name" value="Glucosamine_iso"/>
    <property type="match status" value="1"/>
</dbReference>
<dbReference type="InterPro" id="IPR005900">
    <property type="entry name" value="6-phosphogluconolactonase_DevB"/>
</dbReference>
<dbReference type="GO" id="GO:1902600">
    <property type="term" value="P:proton transmembrane transport"/>
    <property type="evidence" value="ECO:0007669"/>
    <property type="project" value="TreeGrafter"/>
</dbReference>
<evidence type="ECO:0000256" key="14">
    <source>
        <dbReference type="SAM" id="Phobius"/>
    </source>
</evidence>
<comment type="caution">
    <text evidence="16">The sequence shown here is derived from an EMBL/GenBank/DDBJ whole genome shotgun (WGS) entry which is preliminary data.</text>
</comment>
<organism evidence="16 17">
    <name type="scientific">Protomyces lactucae-debilis</name>
    <dbReference type="NCBI Taxonomy" id="2754530"/>
    <lineage>
        <taxon>Eukaryota</taxon>
        <taxon>Fungi</taxon>
        <taxon>Dikarya</taxon>
        <taxon>Ascomycota</taxon>
        <taxon>Taphrinomycotina</taxon>
        <taxon>Taphrinomycetes</taxon>
        <taxon>Taphrinales</taxon>
        <taxon>Protomycetaceae</taxon>
        <taxon>Protomyces</taxon>
    </lineage>
</organism>
<evidence type="ECO:0000259" key="15">
    <source>
        <dbReference type="SMART" id="SM00831"/>
    </source>
</evidence>
<dbReference type="Gene3D" id="3.40.50.1360">
    <property type="match status" value="1"/>
</dbReference>
<dbReference type="Pfam" id="PF00690">
    <property type="entry name" value="Cation_ATPase_N"/>
    <property type="match status" value="1"/>
</dbReference>
<keyword evidence="8" id="KW-0547">Nucleotide-binding</keyword>
<evidence type="ECO:0000256" key="6">
    <source>
        <dbReference type="ARBA" id="ARBA00022475"/>
    </source>
</evidence>
<dbReference type="EMBL" id="MCFI01000015">
    <property type="protein sequence ID" value="ORY79406.1"/>
    <property type="molecule type" value="Genomic_DNA"/>
</dbReference>
<dbReference type="STRING" id="56484.A0A1Y2F7S2"/>
<dbReference type="FunFam" id="3.40.50.1000:FF:000083">
    <property type="entry name" value="Sodium/potassium-transporting ATPase subunit alpha"/>
    <property type="match status" value="1"/>
</dbReference>
<evidence type="ECO:0000313" key="17">
    <source>
        <dbReference type="Proteomes" id="UP000193685"/>
    </source>
</evidence>
<dbReference type="InterPro" id="IPR006148">
    <property type="entry name" value="Glc/Gal-6P_isomerase"/>
</dbReference>
<dbReference type="InterPro" id="IPR018303">
    <property type="entry name" value="ATPase_P-typ_P_site"/>
</dbReference>
<keyword evidence="12 14" id="KW-1133">Transmembrane helix</keyword>
<dbReference type="GO" id="GO:0005886">
    <property type="term" value="C:plasma membrane"/>
    <property type="evidence" value="ECO:0007669"/>
    <property type="project" value="UniProtKB-SubCell"/>
</dbReference>
<comment type="pathway">
    <text evidence="3">Carbohydrate degradation; pentose phosphate pathway; D-ribulose 5-phosphate from D-glucose 6-phosphate (oxidative stage): step 2/3.</text>
</comment>
<dbReference type="NCBIfam" id="TIGR01494">
    <property type="entry name" value="ATPase_P-type"/>
    <property type="match status" value="2"/>
</dbReference>
<feature type="transmembrane region" description="Helical" evidence="14">
    <location>
        <begin position="996"/>
        <end position="1019"/>
    </location>
</feature>
<dbReference type="Proteomes" id="UP000193685">
    <property type="component" value="Unassembled WGS sequence"/>
</dbReference>
<dbReference type="PANTHER" id="PTHR43294:SF21">
    <property type="entry name" value="CATION TRANSPORTING ATPASE"/>
    <property type="match status" value="1"/>
</dbReference>
<evidence type="ECO:0000256" key="10">
    <source>
        <dbReference type="ARBA" id="ARBA00022840"/>
    </source>
</evidence>
<reference evidence="16 17" key="1">
    <citation type="submission" date="2016-07" db="EMBL/GenBank/DDBJ databases">
        <title>Pervasive Adenine N6-methylation of Active Genes in Fungi.</title>
        <authorList>
            <consortium name="DOE Joint Genome Institute"/>
            <person name="Mondo S.J."/>
            <person name="Dannebaum R.O."/>
            <person name="Kuo R.C."/>
            <person name="Labutti K."/>
            <person name="Haridas S."/>
            <person name="Kuo A."/>
            <person name="Salamov A."/>
            <person name="Ahrendt S.R."/>
            <person name="Lipzen A."/>
            <person name="Sullivan W."/>
            <person name="Andreopoulos W.B."/>
            <person name="Clum A."/>
            <person name="Lindquist E."/>
            <person name="Daum C."/>
            <person name="Ramamoorthy G.K."/>
            <person name="Gryganskyi A."/>
            <person name="Culley D."/>
            <person name="Magnuson J.K."/>
            <person name="James T.Y."/>
            <person name="O'Malley M.A."/>
            <person name="Stajich J.E."/>
            <person name="Spatafora J.W."/>
            <person name="Visel A."/>
            <person name="Grigoriev I.V."/>
        </authorList>
    </citation>
    <scope>NUCLEOTIDE SEQUENCE [LARGE SCALE GENOMIC DNA]</scope>
    <source>
        <strain evidence="16 17">12-1054</strain>
    </source>
</reference>
<dbReference type="InterPro" id="IPR023298">
    <property type="entry name" value="ATPase_P-typ_TM_dom_sf"/>
</dbReference>
<dbReference type="SUPFAM" id="SSF100950">
    <property type="entry name" value="NagB/RpiA/CoA transferase-like"/>
    <property type="match status" value="1"/>
</dbReference>
<dbReference type="SFLD" id="SFLDF00027">
    <property type="entry name" value="p-type_atpase"/>
    <property type="match status" value="1"/>
</dbReference>
<dbReference type="GeneID" id="63787219"/>
<evidence type="ECO:0000256" key="3">
    <source>
        <dbReference type="ARBA" id="ARBA00004961"/>
    </source>
</evidence>
<dbReference type="Gene3D" id="3.40.1110.10">
    <property type="entry name" value="Calcium-transporting ATPase, cytoplasmic domain N"/>
    <property type="match status" value="1"/>
</dbReference>
<dbReference type="InterPro" id="IPR044492">
    <property type="entry name" value="P_typ_ATPase_HD_dom"/>
</dbReference>
<dbReference type="GO" id="GO:1990573">
    <property type="term" value="P:potassium ion import across plasma membrane"/>
    <property type="evidence" value="ECO:0007669"/>
    <property type="project" value="TreeGrafter"/>
</dbReference>
<keyword evidence="6" id="KW-1003">Cell membrane</keyword>
<dbReference type="SFLD" id="SFLDS00003">
    <property type="entry name" value="Haloacid_Dehalogenase"/>
    <property type="match status" value="1"/>
</dbReference>
<dbReference type="InterPro" id="IPR001757">
    <property type="entry name" value="P_typ_ATPase"/>
</dbReference>
<dbReference type="SUPFAM" id="SSF81665">
    <property type="entry name" value="Calcium ATPase, transmembrane domain M"/>
    <property type="match status" value="1"/>
</dbReference>
<evidence type="ECO:0000313" key="16">
    <source>
        <dbReference type="EMBL" id="ORY79406.1"/>
    </source>
</evidence>
<dbReference type="GO" id="GO:0006098">
    <property type="term" value="P:pentose-phosphate shunt"/>
    <property type="evidence" value="ECO:0007669"/>
    <property type="project" value="InterPro"/>
</dbReference>
<dbReference type="EC" id="3.1.1.31" evidence="5"/>
<dbReference type="InterPro" id="IPR037171">
    <property type="entry name" value="NagB/RpiA_transferase-like"/>
</dbReference>
<evidence type="ECO:0000256" key="7">
    <source>
        <dbReference type="ARBA" id="ARBA00022692"/>
    </source>
</evidence>
<dbReference type="RefSeq" id="XP_040723777.1">
    <property type="nucleotide sequence ID" value="XM_040870620.1"/>
</dbReference>
<dbReference type="PRINTS" id="PR00119">
    <property type="entry name" value="CATATPASE"/>
</dbReference>
<evidence type="ECO:0000256" key="9">
    <source>
        <dbReference type="ARBA" id="ARBA00022801"/>
    </source>
</evidence>
<dbReference type="GO" id="GO:0036376">
    <property type="term" value="P:sodium ion export across plasma membrane"/>
    <property type="evidence" value="ECO:0007669"/>
    <property type="project" value="TreeGrafter"/>
</dbReference>
<name>A0A1Y2F7S2_PROLT</name>
<dbReference type="Pfam" id="PF00122">
    <property type="entry name" value="E1-E2_ATPase"/>
    <property type="match status" value="1"/>
</dbReference>
<keyword evidence="11" id="KW-1278">Translocase</keyword>
<feature type="transmembrane region" description="Helical" evidence="14">
    <location>
        <begin position="166"/>
        <end position="189"/>
    </location>
</feature>
<feature type="transmembrane region" description="Helical" evidence="14">
    <location>
        <begin position="363"/>
        <end position="386"/>
    </location>
</feature>
<dbReference type="SFLD" id="SFLDG00002">
    <property type="entry name" value="C1.7:_P-type_atpase_like"/>
    <property type="match status" value="1"/>
</dbReference>
<feature type="domain" description="Cation-transporting P-type ATPase N-terminal" evidence="15">
    <location>
        <begin position="117"/>
        <end position="190"/>
    </location>
</feature>
<dbReference type="InterPro" id="IPR006068">
    <property type="entry name" value="ATPase_P-typ_cation-transptr_C"/>
</dbReference>
<keyword evidence="13 14" id="KW-0472">Membrane</keyword>
<dbReference type="GO" id="GO:0005975">
    <property type="term" value="P:carbohydrate metabolic process"/>
    <property type="evidence" value="ECO:0007669"/>
    <property type="project" value="InterPro"/>
</dbReference>
<evidence type="ECO:0000256" key="8">
    <source>
        <dbReference type="ARBA" id="ARBA00022741"/>
    </source>
</evidence>
<feature type="transmembrane region" description="Helical" evidence="14">
    <location>
        <begin position="398"/>
        <end position="426"/>
    </location>
</feature>
<feature type="transmembrane region" description="Helical" evidence="14">
    <location>
        <begin position="898"/>
        <end position="918"/>
    </location>
</feature>
<dbReference type="FunFam" id="3.40.50.1360:FF:000005">
    <property type="entry name" value="6-phosphogluconolactonase"/>
    <property type="match status" value="1"/>
</dbReference>
<dbReference type="PANTHER" id="PTHR43294">
    <property type="entry name" value="SODIUM/POTASSIUM-TRANSPORTING ATPASE SUBUNIT ALPHA"/>
    <property type="match status" value="1"/>
</dbReference>
<dbReference type="PRINTS" id="PR00121">
    <property type="entry name" value="NAKATPASE"/>
</dbReference>
<dbReference type="Gene3D" id="1.20.1110.10">
    <property type="entry name" value="Calcium-transporting ATPase, transmembrane domain"/>
    <property type="match status" value="1"/>
</dbReference>
<dbReference type="GO" id="GO:0016887">
    <property type="term" value="F:ATP hydrolysis activity"/>
    <property type="evidence" value="ECO:0007669"/>
    <property type="project" value="InterPro"/>
</dbReference>
<evidence type="ECO:0000256" key="12">
    <source>
        <dbReference type="ARBA" id="ARBA00022989"/>
    </source>
</evidence>
<dbReference type="InterPro" id="IPR008250">
    <property type="entry name" value="ATPase_P-typ_transduc_dom_A_sf"/>
</dbReference>
<feature type="transmembrane region" description="Helical" evidence="14">
    <location>
        <begin position="1040"/>
        <end position="1060"/>
    </location>
</feature>
<evidence type="ECO:0000256" key="2">
    <source>
        <dbReference type="ARBA" id="ARBA00004651"/>
    </source>
</evidence>
<dbReference type="Gene3D" id="2.70.150.10">
    <property type="entry name" value="Calcium-transporting ATPase, cytoplasmic transduction domain A"/>
    <property type="match status" value="1"/>
</dbReference>
<dbReference type="SMART" id="SM00831">
    <property type="entry name" value="Cation_ATPase_N"/>
    <property type="match status" value="1"/>
</dbReference>
<keyword evidence="17" id="KW-1185">Reference proteome</keyword>
<dbReference type="Pfam" id="PF00689">
    <property type="entry name" value="Cation_ATPase_C"/>
    <property type="match status" value="1"/>
</dbReference>
<keyword evidence="7 14" id="KW-0812">Transmembrane</keyword>
<accession>A0A1Y2F7S2</accession>
<dbReference type="Pfam" id="PF13246">
    <property type="entry name" value="Cation_ATPase"/>
    <property type="match status" value="1"/>
</dbReference>
<keyword evidence="10" id="KW-0067">ATP-binding</keyword>
<sequence>MDKSEQTNSLDLEKAVPKSRITYADTFEDEDGPVAGRARLARRDRRGSNASVRTSRSTHSLDLARTISRRRSMAETTLPIGFRTLSINVADTQERQKPLEGDKKKSSQAVAELSSLTYHTQSVDDLARMLNTSMTQGLTSTMAKDKLARDGLNRPTPVSNRLFQRIVMYFLGGFGSLLLIASILTFISWKPLGDPPQQATLALAIVLLAVMVIQGLLNAYQDFSTAKTMSSITGMLPADSIIRRDGADITINATELVVGDLVQIRLGNKIPADLRIVEASSDLSFDRAVLTGEAEPIAGVPHKTDDNFLETKNIALQGTHCVGGSGLGLVIQTGDKTVFGRISRLSQGRKEGKTTLEVEIFRFVRIIVGLALFTSIMVVVLWAAWIRRSHPKWISVSLLIVDVVSVCVAFVPEGLPMAVTISLTIIANKMKRSNVLCKSLATVETLGAVNLICSDKTGTLTMNKMFVVNASIGDVEMTPEECHYAVASSEKESPVGVLQATASLTCAATFDAATLNMPVSERKMFGDATDCAVLRLCETISPIATVRECWTKIFEVPFNSKNKFMLRLSRATSRDALALALSPAERESTDPEDLILTLKGAPDVLMSSCTRLLLPNGEIVELTTEYKEMLSDLQEKWSATGLRVLMFARRIIPATSLSAELGEPGSAAFADYIESCARSELVCVGLVGIVDPPKEDIPEVVEICRGAGIRFFMVTGDFKLTAAAIARQVGIITHPEVHGLEHLVKTLVVAPSEEFVGAIVLSGPELITLNDNQWNQLAQYEEVVFARTTPEQKLRIVKEFQSRGNVVAMTGDGVNDAPSLKAANVGIAMAGGSDVAIEAADMVLLSDFSAIISAIKSGRLVMDNLKKTLIYLLPAGTFSELWPVLTSIVFGLPQVLSSFLMIVICCLTDAVASMTLAFEKPEADLLTRRPRNLKKDRLADVRLIGHAYLFIGFMECLCAFSMSYWWLERTAKIPFRVLWLSYGEYPEGYNAEDMQAAFNTASSIYFITLIIMQLFNLLATRTRHLSILQHPPLFKRESSNPLIFAAMLFSIVIAFFFNYITALQRVLGTAEVPVEHWQEVPCSTLPKVDHCQAGLVMSTRIDLLSPGLILHGFESTMATLYAFESNDQITDALGQYIKSAYDEAVAARDRFTLAISGGSLAKFMGSSICQDPSIDWTKWHVFFADERLVPLDHEDSNCKLQQAEFFSKTAIPAAQIHTIDASLEPQDVADDYESQLVKVFANKETVKVPSFDLILLGCGPDGHTCSLFPGHPVLREDIAWIALVEDSPKPPSKRITLTLKVVSAAHRVAFVATGEGKQQILREIFDNLDSDLPCALVNRATTDKCSWFCDKAAVQGVHYETKTKL</sequence>
<dbReference type="InterPro" id="IPR004014">
    <property type="entry name" value="ATPase_P-typ_cation-transptr_N"/>
</dbReference>
<dbReference type="Gene3D" id="3.40.50.1000">
    <property type="entry name" value="HAD superfamily/HAD-like"/>
    <property type="match status" value="1"/>
</dbReference>
<dbReference type="GO" id="GO:0030007">
    <property type="term" value="P:intracellular potassium ion homeostasis"/>
    <property type="evidence" value="ECO:0007669"/>
    <property type="project" value="TreeGrafter"/>
</dbReference>
<dbReference type="NCBIfam" id="TIGR01198">
    <property type="entry name" value="pgl"/>
    <property type="match status" value="1"/>
</dbReference>
<gene>
    <name evidence="16" type="ORF">BCR37DRAFT_388434</name>
</gene>
<evidence type="ECO:0000256" key="5">
    <source>
        <dbReference type="ARBA" id="ARBA00013198"/>
    </source>
</evidence>
<proteinExistence type="inferred from homology"/>
<feature type="transmembrane region" description="Helical" evidence="14">
    <location>
        <begin position="201"/>
        <end position="220"/>
    </location>
</feature>
<dbReference type="SUPFAM" id="SSF56784">
    <property type="entry name" value="HAD-like"/>
    <property type="match status" value="1"/>
</dbReference>
<comment type="similarity">
    <text evidence="4">Belongs to the glucosamine/galactosamine-6-phosphate isomerase family. 6-phosphogluconolactonase subfamily.</text>
</comment>
<evidence type="ECO:0000256" key="13">
    <source>
        <dbReference type="ARBA" id="ARBA00023136"/>
    </source>
</evidence>
<dbReference type="Pfam" id="PF08282">
    <property type="entry name" value="Hydrolase_3"/>
    <property type="match status" value="1"/>
</dbReference>
<dbReference type="InterPro" id="IPR036412">
    <property type="entry name" value="HAD-like_sf"/>
</dbReference>
<evidence type="ECO:0000256" key="11">
    <source>
        <dbReference type="ARBA" id="ARBA00022967"/>
    </source>
</evidence>
<dbReference type="OrthoDB" id="158672at2759"/>
<dbReference type="InterPro" id="IPR050510">
    <property type="entry name" value="Cation_transp_ATPase_P-type"/>
</dbReference>
<evidence type="ECO:0000256" key="1">
    <source>
        <dbReference type="ARBA" id="ARBA00000832"/>
    </source>
</evidence>